<accession>A0A0M8P5I7</accession>
<dbReference type="AlphaFoldDB" id="A0A0M8P5I7"/>
<protein>
    <submittedName>
        <fullName evidence="1">Uncharacterized protein</fullName>
    </submittedName>
</protein>
<gene>
    <name evidence="1" type="ORF">ACN38_g3528</name>
</gene>
<proteinExistence type="predicted"/>
<evidence type="ECO:0000313" key="1">
    <source>
        <dbReference type="EMBL" id="KOS45568.1"/>
    </source>
</evidence>
<comment type="caution">
    <text evidence="1">The sequence shown here is derived from an EMBL/GenBank/DDBJ whole genome shotgun (WGS) entry which is preliminary data.</text>
</comment>
<dbReference type="Proteomes" id="UP000037696">
    <property type="component" value="Unassembled WGS sequence"/>
</dbReference>
<dbReference type="EMBL" id="LHQQ01000042">
    <property type="protein sequence ID" value="KOS45568.1"/>
    <property type="molecule type" value="Genomic_DNA"/>
</dbReference>
<evidence type="ECO:0000313" key="2">
    <source>
        <dbReference type="Proteomes" id="UP000037696"/>
    </source>
</evidence>
<keyword evidence="2" id="KW-1185">Reference proteome</keyword>
<sequence>MLGQENKIIVRTHFLSISPIHTHTHTHTHVLFIERGCVSLELSLSISNIRHQSIQIVPCMIPTPAISSPAHLHHDQSHFGLVAIVIL</sequence>
<organism evidence="1 2">
    <name type="scientific">Penicillium nordicum</name>
    <dbReference type="NCBI Taxonomy" id="229535"/>
    <lineage>
        <taxon>Eukaryota</taxon>
        <taxon>Fungi</taxon>
        <taxon>Dikarya</taxon>
        <taxon>Ascomycota</taxon>
        <taxon>Pezizomycotina</taxon>
        <taxon>Eurotiomycetes</taxon>
        <taxon>Eurotiomycetidae</taxon>
        <taxon>Eurotiales</taxon>
        <taxon>Aspergillaceae</taxon>
        <taxon>Penicillium</taxon>
    </lineage>
</organism>
<reference evidence="1 2" key="1">
    <citation type="submission" date="2015-08" db="EMBL/GenBank/DDBJ databases">
        <title>Genome sequencing of Penicillium nordicum.</title>
        <authorList>
            <person name="Nguyen H.D."/>
            <person name="Seifert K.A."/>
        </authorList>
    </citation>
    <scope>NUCLEOTIDE SEQUENCE [LARGE SCALE GENOMIC DNA]</scope>
    <source>
        <strain evidence="1 2">DAOMC 185683</strain>
    </source>
</reference>
<name>A0A0M8P5I7_9EURO</name>